<keyword evidence="2 5" id="KW-0812">Transmembrane</keyword>
<proteinExistence type="predicted"/>
<gene>
    <name evidence="7" type="ORF">FPE_LOCUS32144</name>
</gene>
<comment type="subcellular location">
    <subcellularLocation>
        <location evidence="1">Membrane</location>
        <topology evidence="1">Multi-pass membrane protein</topology>
    </subcellularLocation>
</comment>
<evidence type="ECO:0000259" key="6">
    <source>
        <dbReference type="Pfam" id="PF23262"/>
    </source>
</evidence>
<keyword evidence="4 5" id="KW-0472">Membrane</keyword>
<dbReference type="Proteomes" id="UP000834106">
    <property type="component" value="Chromosome 21"/>
</dbReference>
<feature type="transmembrane region" description="Helical" evidence="5">
    <location>
        <begin position="174"/>
        <end position="197"/>
    </location>
</feature>
<dbReference type="InterPro" id="IPR056555">
    <property type="entry name" value="NFD4_C"/>
</dbReference>
<evidence type="ECO:0000256" key="5">
    <source>
        <dbReference type="SAM" id="Phobius"/>
    </source>
</evidence>
<dbReference type="GO" id="GO:0016020">
    <property type="term" value="C:membrane"/>
    <property type="evidence" value="ECO:0007669"/>
    <property type="project" value="UniProtKB-SubCell"/>
</dbReference>
<name>A0AAD2AC14_9LAMI</name>
<dbReference type="EMBL" id="OU503056">
    <property type="protein sequence ID" value="CAI9784714.1"/>
    <property type="molecule type" value="Genomic_DNA"/>
</dbReference>
<dbReference type="PANTHER" id="PTHR21576">
    <property type="entry name" value="UNCHARACTERIZED NODULIN-LIKE PROTEIN"/>
    <property type="match status" value="1"/>
</dbReference>
<organism evidence="7 8">
    <name type="scientific">Fraxinus pennsylvanica</name>
    <dbReference type="NCBI Taxonomy" id="56036"/>
    <lineage>
        <taxon>Eukaryota</taxon>
        <taxon>Viridiplantae</taxon>
        <taxon>Streptophyta</taxon>
        <taxon>Embryophyta</taxon>
        <taxon>Tracheophyta</taxon>
        <taxon>Spermatophyta</taxon>
        <taxon>Magnoliopsida</taxon>
        <taxon>eudicotyledons</taxon>
        <taxon>Gunneridae</taxon>
        <taxon>Pentapetalae</taxon>
        <taxon>asterids</taxon>
        <taxon>lamiids</taxon>
        <taxon>Lamiales</taxon>
        <taxon>Oleaceae</taxon>
        <taxon>Oleeae</taxon>
        <taxon>Fraxinus</taxon>
    </lineage>
</organism>
<dbReference type="AlphaFoldDB" id="A0AAD2AC14"/>
<accession>A0AAD2AC14</accession>
<feature type="transmembrane region" description="Helical" evidence="5">
    <location>
        <begin position="67"/>
        <end position="88"/>
    </location>
</feature>
<protein>
    <recommendedName>
        <fullName evidence="6">NFD4 C-terminal domain-containing protein</fullName>
    </recommendedName>
</protein>
<evidence type="ECO:0000313" key="8">
    <source>
        <dbReference type="Proteomes" id="UP000834106"/>
    </source>
</evidence>
<evidence type="ECO:0000313" key="7">
    <source>
        <dbReference type="EMBL" id="CAI9784714.1"/>
    </source>
</evidence>
<evidence type="ECO:0000256" key="4">
    <source>
        <dbReference type="ARBA" id="ARBA00023136"/>
    </source>
</evidence>
<sequence>MSLLVLPFGIPGVIYSQDWFHRTIYSSFQLPSSGFILVDANELELHKELLSQENSVDDSAVRQSPGYYSTTSSLITAYSSFSFFGFLLSAASDFIRTKLYFARTGWLAIALLPMLMAYFLLAAKSGEAVHVGTAQIGLTSGFIFAAAVSVTSELFGLNSVGLMADSVVCMGRKCYGLTFVLWGCISILGLASSLLLFL</sequence>
<dbReference type="Pfam" id="PF23262">
    <property type="entry name" value="NFD4_C"/>
    <property type="match status" value="1"/>
</dbReference>
<feature type="domain" description="NFD4 C-terminal" evidence="6">
    <location>
        <begin position="68"/>
        <end position="163"/>
    </location>
</feature>
<feature type="transmembrane region" description="Helical" evidence="5">
    <location>
        <begin position="141"/>
        <end position="162"/>
    </location>
</feature>
<evidence type="ECO:0000256" key="1">
    <source>
        <dbReference type="ARBA" id="ARBA00004141"/>
    </source>
</evidence>
<reference evidence="7" key="1">
    <citation type="submission" date="2023-05" db="EMBL/GenBank/DDBJ databases">
        <authorList>
            <person name="Huff M."/>
        </authorList>
    </citation>
    <scope>NUCLEOTIDE SEQUENCE</scope>
</reference>
<keyword evidence="3 5" id="KW-1133">Transmembrane helix</keyword>
<feature type="transmembrane region" description="Helical" evidence="5">
    <location>
        <begin position="100"/>
        <end position="121"/>
    </location>
</feature>
<evidence type="ECO:0000256" key="2">
    <source>
        <dbReference type="ARBA" id="ARBA00022692"/>
    </source>
</evidence>
<dbReference type="PANTHER" id="PTHR21576:SF7">
    <property type="entry name" value="MAJOR FACILITATOR SUPERFAMILY PROTEIN"/>
    <property type="match status" value="1"/>
</dbReference>
<evidence type="ECO:0000256" key="3">
    <source>
        <dbReference type="ARBA" id="ARBA00022989"/>
    </source>
</evidence>
<keyword evidence="8" id="KW-1185">Reference proteome</keyword>